<dbReference type="EC" id="7.1.1.-" evidence="2"/>
<dbReference type="NCBIfam" id="NF005164">
    <property type="entry name" value="PRK06638.1-4"/>
    <property type="match status" value="1"/>
</dbReference>
<comment type="function">
    <text evidence="2">NDH-1 shuttles electrons from NADH, via FMN and iron-sulfur (Fe-S) centers, to quinones in the respiratory chain. Couples the redox reaction to proton translocation (for every two electrons transferred, four hydrogen ions are translocated across the cytoplasmic membrane), and thus conserves the redox energy in a proton gradient.</text>
</comment>
<evidence type="ECO:0000256" key="1">
    <source>
        <dbReference type="ARBA" id="ARBA00005698"/>
    </source>
</evidence>
<dbReference type="InterPro" id="IPR042106">
    <property type="entry name" value="Nuo/plastoQ_OxRdtase_6_NuoJ"/>
</dbReference>
<proteinExistence type="inferred from homology"/>
<feature type="transmembrane region" description="Helical" evidence="2">
    <location>
        <begin position="144"/>
        <end position="167"/>
    </location>
</feature>
<comment type="subcellular location">
    <subcellularLocation>
        <location evidence="2">Cell membrane</location>
        <topology evidence="2">Multi-pass membrane protein</topology>
    </subcellularLocation>
</comment>
<reference evidence="3 4" key="1">
    <citation type="submission" date="2016-10" db="EMBL/GenBank/DDBJ databases">
        <authorList>
            <person name="Varghese N."/>
            <person name="Submissions S."/>
        </authorList>
    </citation>
    <scope>NUCLEOTIDE SEQUENCE [LARGE SCALE GENOMIC DNA]</scope>
    <source>
        <strain evidence="3 4">Nl1</strain>
    </source>
</reference>
<feature type="transmembrane region" description="Helical" evidence="2">
    <location>
        <begin position="91"/>
        <end position="111"/>
    </location>
</feature>
<keyword evidence="2" id="KW-1133">Transmembrane helix</keyword>
<keyword evidence="2" id="KW-0472">Membrane</keyword>
<dbReference type="Gene3D" id="1.20.120.1200">
    <property type="entry name" value="NADH-ubiquinone/plastoquinone oxidoreductase chain 6, subunit NuoJ"/>
    <property type="match status" value="1"/>
</dbReference>
<feature type="transmembrane region" description="Helical" evidence="2">
    <location>
        <begin position="6"/>
        <end position="25"/>
    </location>
</feature>
<keyword evidence="2" id="KW-1003">Cell membrane</keyword>
<feature type="transmembrane region" description="Helical" evidence="2">
    <location>
        <begin position="55"/>
        <end position="79"/>
    </location>
</feature>
<keyword evidence="2" id="KW-0874">Quinone</keyword>
<organism evidence="3 4">
    <name type="scientific">Nitrosospira multiformis</name>
    <dbReference type="NCBI Taxonomy" id="1231"/>
    <lineage>
        <taxon>Bacteria</taxon>
        <taxon>Pseudomonadati</taxon>
        <taxon>Pseudomonadota</taxon>
        <taxon>Betaproteobacteria</taxon>
        <taxon>Nitrosomonadales</taxon>
        <taxon>Nitrosomonadaceae</taxon>
        <taxon>Nitrosospira</taxon>
    </lineage>
</organism>
<evidence type="ECO:0000256" key="2">
    <source>
        <dbReference type="RuleBase" id="RU004429"/>
    </source>
</evidence>
<keyword evidence="2" id="KW-0520">NAD</keyword>
<protein>
    <recommendedName>
        <fullName evidence="2">NADH-quinone oxidoreductase subunit J</fullName>
        <ecNumber evidence="2">7.1.1.-</ecNumber>
    </recommendedName>
</protein>
<gene>
    <name evidence="3" type="ORF">SAMN05216402_1414</name>
</gene>
<accession>A0ABY0TBJ5</accession>
<dbReference type="InterPro" id="IPR001457">
    <property type="entry name" value="NADH_UbQ/plastoQ_OxRdtase_su6"/>
</dbReference>
<dbReference type="EMBL" id="FNKY01000001">
    <property type="protein sequence ID" value="SDQ58184.1"/>
    <property type="molecule type" value="Genomic_DNA"/>
</dbReference>
<comment type="catalytic activity">
    <reaction evidence="2">
        <text>a quinone + NADH + 5 H(+)(in) = a quinol + NAD(+) + 4 H(+)(out)</text>
        <dbReference type="Rhea" id="RHEA:57888"/>
        <dbReference type="ChEBI" id="CHEBI:15378"/>
        <dbReference type="ChEBI" id="CHEBI:24646"/>
        <dbReference type="ChEBI" id="CHEBI:57540"/>
        <dbReference type="ChEBI" id="CHEBI:57945"/>
        <dbReference type="ChEBI" id="CHEBI:132124"/>
    </reaction>
</comment>
<feature type="transmembrane region" description="Helical" evidence="2">
    <location>
        <begin position="32"/>
        <end position="49"/>
    </location>
</feature>
<comment type="caution">
    <text evidence="3">The sequence shown here is derived from an EMBL/GenBank/DDBJ whole genome shotgun (WGS) entry which is preliminary data.</text>
</comment>
<dbReference type="PANTHER" id="PTHR33269">
    <property type="entry name" value="NADH-UBIQUINONE OXIDOREDUCTASE CHAIN 6"/>
    <property type="match status" value="1"/>
</dbReference>
<keyword evidence="4" id="KW-1185">Reference proteome</keyword>
<dbReference type="RefSeq" id="WP_074631695.1">
    <property type="nucleotide sequence ID" value="NZ_FNKY01000001.1"/>
</dbReference>
<dbReference type="PANTHER" id="PTHR33269:SF17">
    <property type="entry name" value="NADH-UBIQUINONE OXIDOREDUCTASE CHAIN 6"/>
    <property type="match status" value="1"/>
</dbReference>
<name>A0ABY0TBJ5_9PROT</name>
<sequence length="201" mass="22354">MSFQDITFYFFSAVLVSSALGVITARNPVHSALLLVLAFFTSAGLWLLLEAEFLAITLVLVYVGAVMVLFLFVVMMLDINLDQLREGFWKWFPVGAFLGLVMAAQMVMVLMGEQFGADKMPAPSSRPADYSNTKELGRLIYTEYVYAFELAAVLLLVAIVAAIALTLRRRTGLKSLDVAKQVAVKRKDRVRMVSMPSEKKE</sequence>
<dbReference type="Proteomes" id="UP000183471">
    <property type="component" value="Unassembled WGS sequence"/>
</dbReference>
<keyword evidence="2" id="KW-0812">Transmembrane</keyword>
<comment type="similarity">
    <text evidence="1 2">Belongs to the complex I subunit 6 family.</text>
</comment>
<evidence type="ECO:0000313" key="3">
    <source>
        <dbReference type="EMBL" id="SDQ58184.1"/>
    </source>
</evidence>
<evidence type="ECO:0000313" key="4">
    <source>
        <dbReference type="Proteomes" id="UP000183471"/>
    </source>
</evidence>
<dbReference type="Pfam" id="PF00499">
    <property type="entry name" value="Oxidored_q3"/>
    <property type="match status" value="1"/>
</dbReference>